<keyword evidence="7" id="KW-0560">Oxidoreductase</keyword>
<comment type="cofactor">
    <cofactor evidence="2">
        <name>FAD</name>
        <dbReference type="ChEBI" id="CHEBI:57692"/>
    </cofactor>
</comment>
<protein>
    <submittedName>
        <fullName evidence="11">NADPH-cytochrome P450 oxidoreductase</fullName>
    </submittedName>
</protein>
<dbReference type="Pfam" id="PF00258">
    <property type="entry name" value="Flavodoxin_1"/>
    <property type="match status" value="1"/>
</dbReference>
<dbReference type="GO" id="GO:0050660">
    <property type="term" value="F:flavin adenine dinucleotide binding"/>
    <property type="evidence" value="ECO:0007669"/>
    <property type="project" value="TreeGrafter"/>
</dbReference>
<dbReference type="OrthoDB" id="1856718at2759"/>
<dbReference type="InterPro" id="IPR017927">
    <property type="entry name" value="FAD-bd_FR_type"/>
</dbReference>
<evidence type="ECO:0000256" key="1">
    <source>
        <dbReference type="ARBA" id="ARBA00001917"/>
    </source>
</evidence>
<keyword evidence="6" id="KW-0521">NADP</keyword>
<name>A0A9K3L464_9STRA</name>
<proteinExistence type="predicted"/>
<evidence type="ECO:0000256" key="5">
    <source>
        <dbReference type="ARBA" id="ARBA00022827"/>
    </source>
</evidence>
<feature type="domain" description="FAD-binding FR-type" evidence="10">
    <location>
        <begin position="298"/>
        <end position="542"/>
    </location>
</feature>
<evidence type="ECO:0000256" key="6">
    <source>
        <dbReference type="ARBA" id="ARBA00022857"/>
    </source>
</evidence>
<dbReference type="GO" id="GO:0003958">
    <property type="term" value="F:NADPH-hemoprotein reductase activity"/>
    <property type="evidence" value="ECO:0007669"/>
    <property type="project" value="TreeGrafter"/>
</dbReference>
<keyword evidence="12" id="KW-1185">Reference proteome</keyword>
<evidence type="ECO:0000256" key="3">
    <source>
        <dbReference type="ARBA" id="ARBA00022630"/>
    </source>
</evidence>
<keyword evidence="8" id="KW-1133">Transmembrane helix</keyword>
<dbReference type="PANTHER" id="PTHR19384">
    <property type="entry name" value="NITRIC OXIDE SYNTHASE-RELATED"/>
    <property type="match status" value="1"/>
</dbReference>
<evidence type="ECO:0000259" key="9">
    <source>
        <dbReference type="PROSITE" id="PS50902"/>
    </source>
</evidence>
<keyword evidence="8" id="KW-0812">Transmembrane</keyword>
<evidence type="ECO:0000313" key="12">
    <source>
        <dbReference type="Proteomes" id="UP000693970"/>
    </source>
</evidence>
<dbReference type="PROSITE" id="PS50902">
    <property type="entry name" value="FLAVODOXIN_LIKE"/>
    <property type="match status" value="1"/>
</dbReference>
<dbReference type="PROSITE" id="PS51384">
    <property type="entry name" value="FAD_FR"/>
    <property type="match status" value="1"/>
</dbReference>
<feature type="transmembrane region" description="Helical" evidence="8">
    <location>
        <begin position="12"/>
        <end position="33"/>
    </location>
</feature>
<evidence type="ECO:0000259" key="10">
    <source>
        <dbReference type="PROSITE" id="PS51384"/>
    </source>
</evidence>
<keyword evidence="3" id="KW-0285">Flavoprotein</keyword>
<evidence type="ECO:0000256" key="8">
    <source>
        <dbReference type="SAM" id="Phobius"/>
    </source>
</evidence>
<evidence type="ECO:0000256" key="2">
    <source>
        <dbReference type="ARBA" id="ARBA00001974"/>
    </source>
</evidence>
<dbReference type="PANTHER" id="PTHR19384:SF17">
    <property type="entry name" value="NADPH--CYTOCHROME P450 REDUCTASE"/>
    <property type="match status" value="1"/>
</dbReference>
<dbReference type="EMBL" id="JAGRRH010000016">
    <property type="protein sequence ID" value="KAG7354997.1"/>
    <property type="molecule type" value="Genomic_DNA"/>
</dbReference>
<dbReference type="FunFam" id="3.40.50.80:FF:000001">
    <property type="entry name" value="NADPH--cytochrome P450 reductase 1"/>
    <property type="match status" value="1"/>
</dbReference>
<feature type="domain" description="Flavodoxin-like" evidence="9">
    <location>
        <begin position="71"/>
        <end position="232"/>
    </location>
</feature>
<evidence type="ECO:0000256" key="7">
    <source>
        <dbReference type="ARBA" id="ARBA00023002"/>
    </source>
</evidence>
<dbReference type="Pfam" id="PF00175">
    <property type="entry name" value="NAD_binding_1"/>
    <property type="match status" value="1"/>
</dbReference>
<reference evidence="11" key="1">
    <citation type="journal article" date="2021" name="Sci. Rep.">
        <title>Diploid genomic architecture of Nitzschia inconspicua, an elite biomass production diatom.</title>
        <authorList>
            <person name="Oliver A."/>
            <person name="Podell S."/>
            <person name="Pinowska A."/>
            <person name="Traller J.C."/>
            <person name="Smith S.R."/>
            <person name="McClure R."/>
            <person name="Beliaev A."/>
            <person name="Bohutskyi P."/>
            <person name="Hill E.A."/>
            <person name="Rabines A."/>
            <person name="Zheng H."/>
            <person name="Allen L.Z."/>
            <person name="Kuo A."/>
            <person name="Grigoriev I.V."/>
            <person name="Allen A.E."/>
            <person name="Hazlebeck D."/>
            <person name="Allen E.E."/>
        </authorList>
    </citation>
    <scope>NUCLEOTIDE SEQUENCE</scope>
    <source>
        <strain evidence="11">Hildebrandi</strain>
    </source>
</reference>
<reference evidence="11" key="2">
    <citation type="submission" date="2021-04" db="EMBL/GenBank/DDBJ databases">
        <authorList>
            <person name="Podell S."/>
        </authorList>
    </citation>
    <scope>NUCLEOTIDE SEQUENCE</scope>
    <source>
        <strain evidence="11">Hildebrandi</strain>
    </source>
</reference>
<dbReference type="Pfam" id="PF00667">
    <property type="entry name" value="FAD_binding_1"/>
    <property type="match status" value="1"/>
</dbReference>
<dbReference type="AlphaFoldDB" id="A0A9K3L464"/>
<organism evidence="11 12">
    <name type="scientific">Nitzschia inconspicua</name>
    <dbReference type="NCBI Taxonomy" id="303405"/>
    <lineage>
        <taxon>Eukaryota</taxon>
        <taxon>Sar</taxon>
        <taxon>Stramenopiles</taxon>
        <taxon>Ochrophyta</taxon>
        <taxon>Bacillariophyta</taxon>
        <taxon>Bacillariophyceae</taxon>
        <taxon>Bacillariophycidae</taxon>
        <taxon>Bacillariales</taxon>
        <taxon>Bacillariaceae</taxon>
        <taxon>Nitzschia</taxon>
    </lineage>
</organism>
<evidence type="ECO:0000256" key="4">
    <source>
        <dbReference type="ARBA" id="ARBA00022643"/>
    </source>
</evidence>
<dbReference type="GO" id="GO:0005829">
    <property type="term" value="C:cytosol"/>
    <property type="evidence" value="ECO:0007669"/>
    <property type="project" value="TreeGrafter"/>
</dbReference>
<evidence type="ECO:0000313" key="11">
    <source>
        <dbReference type="EMBL" id="KAG7354997.1"/>
    </source>
</evidence>
<keyword evidence="8" id="KW-0472">Membrane</keyword>
<gene>
    <name evidence="11" type="ORF">IV203_004353</name>
</gene>
<dbReference type="InterPro" id="IPR008254">
    <property type="entry name" value="Flavodoxin/NO_synth"/>
</dbReference>
<accession>A0A9K3L464</accession>
<keyword evidence="4" id="KW-0288">FMN</keyword>
<comment type="cofactor">
    <cofactor evidence="1">
        <name>FMN</name>
        <dbReference type="ChEBI" id="CHEBI:58210"/>
    </cofactor>
</comment>
<dbReference type="InterPro" id="IPR003097">
    <property type="entry name" value="CysJ-like_FAD-binding"/>
</dbReference>
<comment type="caution">
    <text evidence="11">The sequence shown here is derived from an EMBL/GenBank/DDBJ whole genome shotgun (WGS) entry which is preliminary data.</text>
</comment>
<keyword evidence="5" id="KW-0274">FAD</keyword>
<dbReference type="GO" id="GO:0010181">
    <property type="term" value="F:FMN binding"/>
    <property type="evidence" value="ECO:0007669"/>
    <property type="project" value="InterPro"/>
</dbReference>
<dbReference type="Proteomes" id="UP000693970">
    <property type="component" value="Unassembled WGS sequence"/>
</dbReference>
<dbReference type="InterPro" id="IPR001433">
    <property type="entry name" value="OxRdtase_FAD/NAD-bd"/>
</dbReference>
<sequence length="700" mass="78269">MGDVVSQSSSSLPLVVVATGCLTVALVGALFVVRNEQRKKRAKEMEEGIHANGALKSDTIIDKEKYPGGRISIYYATQTGTAESFAQQLEREGPDHGFYIHVVDIEEAQLDKLKDVSPYGTVDDTDLDGNNNPRAIILASTYGEGEPTDNATAIVNACKEALEDGSGHDLLKGLDYAVFGLGNREYELFNAMGKYFDATFEQLGANRIFMLGLGDDNDDLEADFEKWKDQLWKSLKERYLSSTEQQQALVKARKQQQGRSSIPDCEYAIEWQHTNAKNISTQTTQSLDRVHGSSRHYFTAIDCPVSLVRELRSPKDSGSTVHIELDISQQLDLKYETADNLGVIPCNSPSVVDSVARSLGYDLDAVFSLKAPLSSSNGTTPHEWHGDPFPMPLTVRECLTRYLDLTSAPRRSDLKLLSLYAKDPVDRRALERLSSKEGKQDYKEKITESYVGLVELLKLCPSLEIPLEHLISFCHFMLPRFYTISSCSQVFPDSIHLTVAVTQELRKDGTIFEGVCSTHIAKSGQSQMPLRVFVRPSSFRLPTDATKPILMIGPGTGIAPMRALLQQRRHQQLVEKKAVGSNVLYFGCKRKDQDYLYEDELLRYKDEGILTELHLAFSRQDPSKKVYVQHLLKEQAEATWKLLHDGGAYIYVCGGVKMGHDVTETLKEIVSTQGQMSFEKATSYLSQLSNQGRYVQELWS</sequence>